<proteinExistence type="predicted"/>
<gene>
    <name evidence="1" type="ORF">K488DRAFT_86621</name>
</gene>
<organism evidence="1 2">
    <name type="scientific">Vararia minispora EC-137</name>
    <dbReference type="NCBI Taxonomy" id="1314806"/>
    <lineage>
        <taxon>Eukaryota</taxon>
        <taxon>Fungi</taxon>
        <taxon>Dikarya</taxon>
        <taxon>Basidiomycota</taxon>
        <taxon>Agaricomycotina</taxon>
        <taxon>Agaricomycetes</taxon>
        <taxon>Russulales</taxon>
        <taxon>Lachnocladiaceae</taxon>
        <taxon>Vararia</taxon>
    </lineage>
</organism>
<protein>
    <submittedName>
        <fullName evidence="1">Carboxylesterase</fullName>
    </submittedName>
</protein>
<reference evidence="1" key="2">
    <citation type="journal article" date="2022" name="New Phytol.">
        <title>Evolutionary transition to the ectomycorrhizal habit in the genomes of a hyperdiverse lineage of mushroom-forming fungi.</title>
        <authorList>
            <person name="Looney B."/>
            <person name="Miyauchi S."/>
            <person name="Morin E."/>
            <person name="Drula E."/>
            <person name="Courty P.E."/>
            <person name="Kohler A."/>
            <person name="Kuo A."/>
            <person name="LaButti K."/>
            <person name="Pangilinan J."/>
            <person name="Lipzen A."/>
            <person name="Riley R."/>
            <person name="Andreopoulos W."/>
            <person name="He G."/>
            <person name="Johnson J."/>
            <person name="Nolan M."/>
            <person name="Tritt A."/>
            <person name="Barry K.W."/>
            <person name="Grigoriev I.V."/>
            <person name="Nagy L.G."/>
            <person name="Hibbett D."/>
            <person name="Henrissat B."/>
            <person name="Matheny P.B."/>
            <person name="Labbe J."/>
            <person name="Martin F.M."/>
        </authorList>
    </citation>
    <scope>NUCLEOTIDE SEQUENCE</scope>
    <source>
        <strain evidence="1">EC-137</strain>
    </source>
</reference>
<name>A0ACB8QIZ7_9AGAM</name>
<evidence type="ECO:0000313" key="2">
    <source>
        <dbReference type="Proteomes" id="UP000814128"/>
    </source>
</evidence>
<reference evidence="1" key="1">
    <citation type="submission" date="2021-02" db="EMBL/GenBank/DDBJ databases">
        <authorList>
            <consortium name="DOE Joint Genome Institute"/>
            <person name="Ahrendt S."/>
            <person name="Looney B.P."/>
            <person name="Miyauchi S."/>
            <person name="Morin E."/>
            <person name="Drula E."/>
            <person name="Courty P.E."/>
            <person name="Chicoki N."/>
            <person name="Fauchery L."/>
            <person name="Kohler A."/>
            <person name="Kuo A."/>
            <person name="Labutti K."/>
            <person name="Pangilinan J."/>
            <person name="Lipzen A."/>
            <person name="Riley R."/>
            <person name="Andreopoulos W."/>
            <person name="He G."/>
            <person name="Johnson J."/>
            <person name="Barry K.W."/>
            <person name="Grigoriev I.V."/>
            <person name="Nagy L."/>
            <person name="Hibbett D."/>
            <person name="Henrissat B."/>
            <person name="Matheny P.B."/>
            <person name="Labbe J."/>
            <person name="Martin F."/>
        </authorList>
    </citation>
    <scope>NUCLEOTIDE SEQUENCE</scope>
    <source>
        <strain evidence="1">EC-137</strain>
    </source>
</reference>
<evidence type="ECO:0000313" key="1">
    <source>
        <dbReference type="EMBL" id="KAI0031650.1"/>
    </source>
</evidence>
<dbReference type="EMBL" id="MU273572">
    <property type="protein sequence ID" value="KAI0031650.1"/>
    <property type="molecule type" value="Genomic_DNA"/>
</dbReference>
<accession>A0ACB8QIZ7</accession>
<dbReference type="Proteomes" id="UP000814128">
    <property type="component" value="Unassembled WGS sequence"/>
</dbReference>
<sequence>MLLLAVLLLTPLATLGVHAADPLLIRTTSGLVYGYADTATVPGATLNKWYGVHFAADTSGANRWRPPQSFHSAGVFNASAFGPACLQGRANGGNGTSVQSEDCLRLNIIAPTGARALPVYVYSYGGGFDSGAASDPKIDGSFMAARGIVFVSYNYRLSLWAWPHAAELAAAGETQNLGLLDTRAALEWVRANVGAFGGDPEKITLGGESVGAEMTNMYMSAWPDDPLVRGAIMQSSDTSQPQWVLGSQLSIVSANFSCPVNTTGELDCLRKQDGFALQRVLLATGVQFQPVIDNITVFKDYVKQTREGQTARVPLLVGTNKDEGTLIVNSEPTAFTNETTYILSNNLNFPFASIPAVETLYPALSSVYPSVYNATSAIWRDAHMLCLAHNLATWRTRTLELPVWRYRFDLVADNLNSLGASIGTFHGEDIRFVMGTTATIALSPPFIPVTPFEQSVSDYMLTAWTNFIKNPMSGPRLSGWKQYDPDDASTLAILGISPFGALAGNHTATDASCNYWNTILPLYPQTFPLCGNWMCS</sequence>
<keyword evidence="2" id="KW-1185">Reference proteome</keyword>
<comment type="caution">
    <text evidence="1">The sequence shown here is derived from an EMBL/GenBank/DDBJ whole genome shotgun (WGS) entry which is preliminary data.</text>
</comment>